<dbReference type="AlphaFoldDB" id="A0A161K4S8"/>
<accession>A0A161K4S8</accession>
<dbReference type="PANTHER" id="PTHR42953">
    <property type="entry name" value="HIGH-AFFINITY ZINC UPTAKE SYSTEM PROTEIN ZNUA-RELATED"/>
    <property type="match status" value="1"/>
</dbReference>
<name>A0A161K4S8_9ZZZZ</name>
<dbReference type="GO" id="GO:0046872">
    <property type="term" value="F:metal ion binding"/>
    <property type="evidence" value="ECO:0007669"/>
    <property type="project" value="InterPro"/>
</dbReference>
<evidence type="ECO:0000256" key="3">
    <source>
        <dbReference type="ARBA" id="ARBA00022729"/>
    </source>
</evidence>
<organism evidence="4">
    <name type="scientific">hydrothermal vent metagenome</name>
    <dbReference type="NCBI Taxonomy" id="652676"/>
    <lineage>
        <taxon>unclassified sequences</taxon>
        <taxon>metagenomes</taxon>
        <taxon>ecological metagenomes</taxon>
    </lineage>
</organism>
<dbReference type="PANTHER" id="PTHR42953:SF3">
    <property type="entry name" value="HIGH-AFFINITY ZINC UPTAKE SYSTEM PROTEIN ZNUA"/>
    <property type="match status" value="1"/>
</dbReference>
<keyword evidence="2" id="KW-0813">Transport</keyword>
<dbReference type="InterPro" id="IPR006127">
    <property type="entry name" value="ZnuA-like"/>
</dbReference>
<evidence type="ECO:0000256" key="2">
    <source>
        <dbReference type="ARBA" id="ARBA00022448"/>
    </source>
</evidence>
<dbReference type="GO" id="GO:0030001">
    <property type="term" value="P:metal ion transport"/>
    <property type="evidence" value="ECO:0007669"/>
    <property type="project" value="InterPro"/>
</dbReference>
<dbReference type="Gene3D" id="3.40.50.1980">
    <property type="entry name" value="Nitrogenase molybdenum iron protein domain"/>
    <property type="match status" value="2"/>
</dbReference>
<evidence type="ECO:0000313" key="4">
    <source>
        <dbReference type="EMBL" id="CUS42496.1"/>
    </source>
</evidence>
<reference evidence="4" key="1">
    <citation type="submission" date="2015-10" db="EMBL/GenBank/DDBJ databases">
        <authorList>
            <person name="Gilbert D.G."/>
        </authorList>
    </citation>
    <scope>NUCLEOTIDE SEQUENCE</scope>
</reference>
<dbReference type="Pfam" id="PF01297">
    <property type="entry name" value="ZnuA"/>
    <property type="match status" value="1"/>
</dbReference>
<keyword evidence="3" id="KW-0732">Signal</keyword>
<comment type="similarity">
    <text evidence="1">Belongs to the bacterial solute-binding protein 9 family.</text>
</comment>
<sequence length="275" mass="30474">MKNLRYLLGLVVLSTLTFPAMSAPKPLNVLATLHPLALIAASTVPLEQLEVLVPAGMTPHDFSLRPSDIDRLQNADIIFWAGPEAEPYLRGFAKRWPDKHWINLATYRQEGQSDDPHVWFSTAIALGAQADLAALLGHDNSEFAQSVAASVQFSEEQLQGLQQRGFFVFHRAYDHWVSERGLLQLGAFTLSPEQKPGIRTLQAMRDQLANGEVVCVFSEPEYTPALVDSVVGDLPVNRAELDPLGSHISVTKDGYARFLDDMAMRARACLEPREN</sequence>
<dbReference type="SUPFAM" id="SSF53807">
    <property type="entry name" value="Helical backbone' metal receptor"/>
    <property type="match status" value="1"/>
</dbReference>
<evidence type="ECO:0000256" key="1">
    <source>
        <dbReference type="ARBA" id="ARBA00011028"/>
    </source>
</evidence>
<proteinExistence type="inferred from homology"/>
<dbReference type="EMBL" id="CZQC01000067">
    <property type="protein sequence ID" value="CUS42496.1"/>
    <property type="molecule type" value="Genomic_DNA"/>
</dbReference>
<protein>
    <submittedName>
        <fullName evidence="4">Zinc ABC transporter, periplasmic-binding protein ZnuA</fullName>
    </submittedName>
</protein>
<gene>
    <name evidence="4" type="ORF">MGWOODY_Tha1819</name>
</gene>
<dbReference type="InterPro" id="IPR050492">
    <property type="entry name" value="Bact_metal-bind_prot9"/>
</dbReference>